<dbReference type="InParanoid" id="F6GZ80"/>
<dbReference type="InterPro" id="IPR005178">
    <property type="entry name" value="Ostalpha/TMEM184C"/>
</dbReference>
<keyword evidence="4 6" id="KW-0472">Membrane</keyword>
<evidence type="ECO:0000256" key="1">
    <source>
        <dbReference type="ARBA" id="ARBA00004141"/>
    </source>
</evidence>
<feature type="transmembrane region" description="Helical" evidence="6">
    <location>
        <begin position="53"/>
        <end position="75"/>
    </location>
</feature>
<dbReference type="PaxDb" id="29760-VIT_07s0141g00790.t01"/>
<feature type="transmembrane region" description="Helical" evidence="6">
    <location>
        <begin position="182"/>
        <end position="206"/>
    </location>
</feature>
<dbReference type="FunCoup" id="F6GZ80">
    <property type="interactions" value="3106"/>
</dbReference>
<sequence length="433" mass="48636">MGLRCLSGLKVVPNGPEPGSFWRLLEWEECGRFTTKSVTLRKRKRERARHSQLIFVCRLSGTFQVYALMSFLSLILRDSSIYFNSIREVYEAWVIYNFLSLCLAWVGGPGAVVLSLSGRNLKPAWCLMTCCFPPLPLDGRFIRRCKQGCLQFVILKPILVAVTFVLYAKGKYEDGNFSANQAYLYLTIIYTFSYSLALYALALFYVACRDLLKPFNPVPKFIIIKSVVFLTYWQGVLVFLAAKSGFIKDAEEAAEFQNFIICVEMLIAAVGHLYAFPYKEYAGANIGVSRGLTGSLAHAVKLNDFYHDTVHQFAPTYHDYVLYNHNEGDEGTRKYRSRTFVPTGPEMDAVRKNKHMLGNKLDDIQLSSVSSSGTSSPKQSSTAQDPQNPETMKSSLLMETSNSYNVPYDMSLIDMDLSSYPSKVPAANAGGTR</sequence>
<dbReference type="OrthoDB" id="5348404at2759"/>
<feature type="transmembrane region" description="Helical" evidence="6">
    <location>
        <begin position="95"/>
        <end position="116"/>
    </location>
</feature>
<evidence type="ECO:0000313" key="8">
    <source>
        <dbReference type="Proteomes" id="UP000009183"/>
    </source>
</evidence>
<evidence type="ECO:0000256" key="4">
    <source>
        <dbReference type="ARBA" id="ARBA00023136"/>
    </source>
</evidence>
<dbReference type="eggNOG" id="KOG2641">
    <property type="taxonomic scope" value="Eukaryota"/>
</dbReference>
<accession>F6GZ80</accession>
<feature type="transmembrane region" description="Helical" evidence="6">
    <location>
        <begin position="149"/>
        <end position="170"/>
    </location>
</feature>
<dbReference type="EMBL" id="FN594991">
    <property type="protein sequence ID" value="CCB45266.1"/>
    <property type="molecule type" value="Genomic_DNA"/>
</dbReference>
<dbReference type="ExpressionAtlas" id="F6GZ80">
    <property type="expression patterns" value="baseline and differential"/>
</dbReference>
<dbReference type="PANTHER" id="PTHR23423">
    <property type="entry name" value="ORGANIC SOLUTE TRANSPORTER-RELATED"/>
    <property type="match status" value="1"/>
</dbReference>
<dbReference type="GO" id="GO:0016020">
    <property type="term" value="C:membrane"/>
    <property type="evidence" value="ECO:0000318"/>
    <property type="project" value="GO_Central"/>
</dbReference>
<keyword evidence="2 6" id="KW-0812">Transmembrane</keyword>
<dbReference type="AlphaFoldDB" id="F6GZ80"/>
<evidence type="ECO:0000256" key="5">
    <source>
        <dbReference type="SAM" id="MobiDB-lite"/>
    </source>
</evidence>
<dbReference type="HOGENOM" id="CLU_012923_3_2_1"/>
<feature type="compositionally biased region" description="Low complexity" evidence="5">
    <location>
        <begin position="367"/>
        <end position="381"/>
    </location>
</feature>
<name>F6GZ80_VITVI</name>
<evidence type="ECO:0000256" key="6">
    <source>
        <dbReference type="SAM" id="Phobius"/>
    </source>
</evidence>
<evidence type="ECO:0000313" key="7">
    <source>
        <dbReference type="EMBL" id="CCB45266.1"/>
    </source>
</evidence>
<keyword evidence="3 6" id="KW-1133">Transmembrane helix</keyword>
<dbReference type="Pfam" id="PF03619">
    <property type="entry name" value="Solute_trans_a"/>
    <property type="match status" value="1"/>
</dbReference>
<evidence type="ECO:0000256" key="3">
    <source>
        <dbReference type="ARBA" id="ARBA00022989"/>
    </source>
</evidence>
<dbReference type="SMART" id="SM01417">
    <property type="entry name" value="Solute_trans_a"/>
    <property type="match status" value="1"/>
</dbReference>
<dbReference type="Proteomes" id="UP000009183">
    <property type="component" value="Chromosome 7, unordered"/>
</dbReference>
<dbReference type="GO" id="GO:0022857">
    <property type="term" value="F:transmembrane transporter activity"/>
    <property type="evidence" value="ECO:0000318"/>
    <property type="project" value="GO_Central"/>
</dbReference>
<feature type="compositionally biased region" description="Polar residues" evidence="5">
    <location>
        <begin position="382"/>
        <end position="398"/>
    </location>
</feature>
<keyword evidence="8" id="KW-1185">Reference proteome</keyword>
<feature type="region of interest" description="Disordered" evidence="5">
    <location>
        <begin position="367"/>
        <end position="398"/>
    </location>
</feature>
<feature type="transmembrane region" description="Helical" evidence="6">
    <location>
        <begin position="227"/>
        <end position="246"/>
    </location>
</feature>
<proteinExistence type="predicted"/>
<dbReference type="STRING" id="29760.F6GZ80"/>
<gene>
    <name evidence="7" type="ordered locus">VIT_07s0141g00790</name>
</gene>
<organism evidence="7 8">
    <name type="scientific">Vitis vinifera</name>
    <name type="common">Grape</name>
    <dbReference type="NCBI Taxonomy" id="29760"/>
    <lineage>
        <taxon>Eukaryota</taxon>
        <taxon>Viridiplantae</taxon>
        <taxon>Streptophyta</taxon>
        <taxon>Embryophyta</taxon>
        <taxon>Tracheophyta</taxon>
        <taxon>Spermatophyta</taxon>
        <taxon>Magnoliopsida</taxon>
        <taxon>eudicotyledons</taxon>
        <taxon>Gunneridae</taxon>
        <taxon>Pentapetalae</taxon>
        <taxon>rosids</taxon>
        <taxon>Vitales</taxon>
        <taxon>Vitaceae</taxon>
        <taxon>Viteae</taxon>
        <taxon>Vitis</taxon>
    </lineage>
</organism>
<feature type="transmembrane region" description="Helical" evidence="6">
    <location>
        <begin position="258"/>
        <end position="276"/>
    </location>
</feature>
<protein>
    <recommendedName>
        <fullName evidence="9">Transmembrane protein 184A</fullName>
    </recommendedName>
</protein>
<evidence type="ECO:0000256" key="2">
    <source>
        <dbReference type="ARBA" id="ARBA00022692"/>
    </source>
</evidence>
<comment type="subcellular location">
    <subcellularLocation>
        <location evidence="1">Membrane</location>
        <topology evidence="1">Multi-pass membrane protein</topology>
    </subcellularLocation>
</comment>
<reference evidence="8" key="1">
    <citation type="journal article" date="2007" name="Nature">
        <title>The grapevine genome sequence suggests ancestral hexaploidization in major angiosperm phyla.</title>
        <authorList>
            <consortium name="The French-Italian Public Consortium for Grapevine Genome Characterization."/>
            <person name="Jaillon O."/>
            <person name="Aury J.-M."/>
            <person name="Noel B."/>
            <person name="Policriti A."/>
            <person name="Clepet C."/>
            <person name="Casagrande A."/>
            <person name="Choisne N."/>
            <person name="Aubourg S."/>
            <person name="Vitulo N."/>
            <person name="Jubin C."/>
            <person name="Vezzi A."/>
            <person name="Legeai F."/>
            <person name="Hugueney P."/>
            <person name="Dasilva C."/>
            <person name="Horner D."/>
            <person name="Mica E."/>
            <person name="Jublot D."/>
            <person name="Poulain J."/>
            <person name="Bruyere C."/>
            <person name="Billault A."/>
            <person name="Segurens B."/>
            <person name="Gouyvenoux M."/>
            <person name="Ugarte E."/>
            <person name="Cattonaro F."/>
            <person name="Anthouard V."/>
            <person name="Vico V."/>
            <person name="Del Fabbro C."/>
            <person name="Alaux M."/>
            <person name="Di Gaspero G."/>
            <person name="Dumas V."/>
            <person name="Felice N."/>
            <person name="Paillard S."/>
            <person name="Juman I."/>
            <person name="Moroldo M."/>
            <person name="Scalabrin S."/>
            <person name="Canaguier A."/>
            <person name="Le Clainche I."/>
            <person name="Malacrida G."/>
            <person name="Durand E."/>
            <person name="Pesole G."/>
            <person name="Laucou V."/>
            <person name="Chatelet P."/>
            <person name="Merdinoglu D."/>
            <person name="Delledonne M."/>
            <person name="Pezzotti M."/>
            <person name="Lecharny A."/>
            <person name="Scarpelli C."/>
            <person name="Artiguenave F."/>
            <person name="Pe M.E."/>
            <person name="Valle G."/>
            <person name="Morgante M."/>
            <person name="Caboche M."/>
            <person name="Adam-Blondon A.-F."/>
            <person name="Weissenbach J."/>
            <person name="Quetier F."/>
            <person name="Wincker P."/>
        </authorList>
    </citation>
    <scope>NUCLEOTIDE SEQUENCE [LARGE SCALE GENOMIC DNA]</scope>
    <source>
        <strain evidence="8">cv. Pinot noir / PN40024</strain>
    </source>
</reference>
<evidence type="ECO:0008006" key="9">
    <source>
        <dbReference type="Google" id="ProtNLM"/>
    </source>
</evidence>